<keyword evidence="2" id="KW-1185">Reference proteome</keyword>
<reference evidence="1 2" key="1">
    <citation type="submission" date="2016-08" db="EMBL/GenBank/DDBJ databases">
        <title>The complete genome of Streptomyces subrutilus 10-1-1.</title>
        <authorList>
            <person name="Chen X."/>
        </authorList>
    </citation>
    <scope>NUCLEOTIDE SEQUENCE [LARGE SCALE GENOMIC DNA]</scope>
    <source>
        <strain evidence="1 2">10-1-1</strain>
    </source>
</reference>
<protein>
    <submittedName>
        <fullName evidence="1">Uncharacterized protein</fullName>
    </submittedName>
</protein>
<organism evidence="1 2">
    <name type="scientific">Streptomyces subrutilus</name>
    <dbReference type="NCBI Taxonomy" id="36818"/>
    <lineage>
        <taxon>Bacteria</taxon>
        <taxon>Bacillati</taxon>
        <taxon>Actinomycetota</taxon>
        <taxon>Actinomycetes</taxon>
        <taxon>Kitasatosporales</taxon>
        <taxon>Streptomycetaceae</taxon>
        <taxon>Streptomyces</taxon>
    </lineage>
</organism>
<comment type="caution">
    <text evidence="1">The sequence shown here is derived from an EMBL/GenBank/DDBJ whole genome shotgun (WGS) entry which is preliminary data.</text>
</comment>
<accession>A0A1E5P0G2</accession>
<dbReference type="EMBL" id="MEHK01000002">
    <property type="protein sequence ID" value="OEJ22552.1"/>
    <property type="molecule type" value="Genomic_DNA"/>
</dbReference>
<evidence type="ECO:0000313" key="1">
    <source>
        <dbReference type="EMBL" id="OEJ22552.1"/>
    </source>
</evidence>
<gene>
    <name evidence="1" type="ORF">BGK67_34105</name>
</gene>
<name>A0A1E5P0G2_9ACTN</name>
<evidence type="ECO:0000313" key="2">
    <source>
        <dbReference type="Proteomes" id="UP000095705"/>
    </source>
</evidence>
<dbReference type="AlphaFoldDB" id="A0A1E5P0G2"/>
<dbReference type="Proteomes" id="UP000095705">
    <property type="component" value="Unassembled WGS sequence"/>
</dbReference>
<sequence length="128" mass="13111">MPGTTTATADGSNQLTARTFMLAPGAAAPSLDELKTGAGMTRLVTADMQEDAPTTPMEVVGPAASYGKQASTPAAVASGQQSAALPFLAPEALSYPEPARAMTLDECKRNMAGASQVYIKSRFAVCRG</sequence>
<proteinExistence type="predicted"/>